<dbReference type="NCBIfam" id="TIGR03557">
    <property type="entry name" value="F420_G6P_family"/>
    <property type="match status" value="1"/>
</dbReference>
<protein>
    <submittedName>
        <fullName evidence="3">LLM class F420-dependent oxidoreductase</fullName>
    </submittedName>
</protein>
<evidence type="ECO:0000313" key="3">
    <source>
        <dbReference type="EMBL" id="PNY81100.1"/>
    </source>
</evidence>
<sequence length="315" mass="35151">MTPLIGYHASHEQFSPAELLRLVERAEAAGFGAAMCSDHFNPWSARQGQSGFAWSWLGAALARTELSFGMVNAPGQRYHPAVLAQAAATLAQMFEGRLWCALGSGQFLNEHITGGRWPTKPERNRRLLEAVEVMRALWRGETVTHRGEFFEVDEAKLWTLPRTPPPLYGAALSEETARWVGGWADGLITVNVPPDRLRAIVDAFREGGGEGKPMSLQVHVAFDLHAAHEQWRTNVFDSRVLSDLKRPDQFDALGEVVRPEDLRPGVRVSPEAAQHAEWLRADLALGFDRLYLHGVERDQERFIDTFAGEVLPALR</sequence>
<dbReference type="InterPro" id="IPR019945">
    <property type="entry name" value="F420_G6P_DH-rel"/>
</dbReference>
<dbReference type="CDD" id="cd01097">
    <property type="entry name" value="Tetrahydromethanopterin_reductase"/>
    <property type="match status" value="1"/>
</dbReference>
<dbReference type="PANTHER" id="PTHR43244:SF1">
    <property type="entry name" value="5,10-METHYLENETETRAHYDROMETHANOPTERIN REDUCTASE"/>
    <property type="match status" value="1"/>
</dbReference>
<dbReference type="OrthoDB" id="9814695at2"/>
<dbReference type="EMBL" id="PPPD01000001">
    <property type="protein sequence ID" value="PNY81100.1"/>
    <property type="molecule type" value="Genomic_DNA"/>
</dbReference>
<evidence type="ECO:0000259" key="2">
    <source>
        <dbReference type="Pfam" id="PF00296"/>
    </source>
</evidence>
<reference evidence="3 4" key="1">
    <citation type="submission" date="2018-01" db="EMBL/GenBank/DDBJ databases">
        <title>Deinococcus koreensis sp. nov., a radiation-resistant bacterium isolated from river water.</title>
        <authorList>
            <person name="Choi A."/>
        </authorList>
    </citation>
    <scope>NUCLEOTIDE SEQUENCE [LARGE SCALE GENOMIC DNA]</scope>
    <source>
        <strain evidence="3 4">SJW1-2</strain>
    </source>
</reference>
<proteinExistence type="predicted"/>
<comment type="caution">
    <text evidence="3">The sequence shown here is derived from an EMBL/GenBank/DDBJ whole genome shotgun (WGS) entry which is preliminary data.</text>
</comment>
<dbReference type="InterPro" id="IPR011251">
    <property type="entry name" value="Luciferase-like_dom"/>
</dbReference>
<dbReference type="InterPro" id="IPR036661">
    <property type="entry name" value="Luciferase-like_sf"/>
</dbReference>
<dbReference type="Proteomes" id="UP000236379">
    <property type="component" value="Unassembled WGS sequence"/>
</dbReference>
<gene>
    <name evidence="3" type="ORF">CVO96_06665</name>
</gene>
<dbReference type="InterPro" id="IPR023907">
    <property type="entry name" value="Non-F420_Flavin_OxRdtase"/>
</dbReference>
<dbReference type="Gene3D" id="3.20.20.30">
    <property type="entry name" value="Luciferase-like domain"/>
    <property type="match status" value="1"/>
</dbReference>
<organism evidence="3 4">
    <name type="scientific">Deinococcus koreensis</name>
    <dbReference type="NCBI Taxonomy" id="2054903"/>
    <lineage>
        <taxon>Bacteria</taxon>
        <taxon>Thermotogati</taxon>
        <taxon>Deinococcota</taxon>
        <taxon>Deinococci</taxon>
        <taxon>Deinococcales</taxon>
        <taxon>Deinococcaceae</taxon>
        <taxon>Deinococcus</taxon>
    </lineage>
</organism>
<dbReference type="AlphaFoldDB" id="A0A2K3UX43"/>
<evidence type="ECO:0000313" key="4">
    <source>
        <dbReference type="Proteomes" id="UP000236379"/>
    </source>
</evidence>
<feature type="domain" description="Luciferase-like" evidence="2">
    <location>
        <begin position="10"/>
        <end position="217"/>
    </location>
</feature>
<dbReference type="Pfam" id="PF00296">
    <property type="entry name" value="Bac_luciferase"/>
    <property type="match status" value="1"/>
</dbReference>
<accession>A0A2K3UX43</accession>
<dbReference type="InterPro" id="IPR050564">
    <property type="entry name" value="F420-G6PD/mer"/>
</dbReference>
<dbReference type="NCBIfam" id="TIGR03885">
    <property type="entry name" value="flavin_revert"/>
    <property type="match status" value="1"/>
</dbReference>
<keyword evidence="1" id="KW-0560">Oxidoreductase</keyword>
<dbReference type="RefSeq" id="WP_103311543.1">
    <property type="nucleotide sequence ID" value="NZ_PPPD01000001.1"/>
</dbReference>
<dbReference type="PANTHER" id="PTHR43244">
    <property type="match status" value="1"/>
</dbReference>
<keyword evidence="4" id="KW-1185">Reference proteome</keyword>
<evidence type="ECO:0000256" key="1">
    <source>
        <dbReference type="ARBA" id="ARBA00023002"/>
    </source>
</evidence>
<dbReference type="GO" id="GO:0016705">
    <property type="term" value="F:oxidoreductase activity, acting on paired donors, with incorporation or reduction of molecular oxygen"/>
    <property type="evidence" value="ECO:0007669"/>
    <property type="project" value="InterPro"/>
</dbReference>
<dbReference type="SUPFAM" id="SSF51679">
    <property type="entry name" value="Bacterial luciferase-like"/>
    <property type="match status" value="1"/>
</dbReference>
<name>A0A2K3UX43_9DEIO</name>